<evidence type="ECO:0000256" key="3">
    <source>
        <dbReference type="PROSITE-ProRule" id="PRU00339"/>
    </source>
</evidence>
<evidence type="ECO:0000259" key="4">
    <source>
        <dbReference type="PROSITE" id="PS50043"/>
    </source>
</evidence>
<gene>
    <name evidence="5" type="ORF">HNR40_003599</name>
</gene>
<dbReference type="Gene3D" id="1.10.10.10">
    <property type="entry name" value="Winged helix-like DNA-binding domain superfamily/Winged helix DNA-binding domain"/>
    <property type="match status" value="1"/>
</dbReference>
<dbReference type="SMART" id="SM00421">
    <property type="entry name" value="HTH_LUXR"/>
    <property type="match status" value="1"/>
</dbReference>
<dbReference type="SUPFAM" id="SSF48452">
    <property type="entry name" value="TPR-like"/>
    <property type="match status" value="2"/>
</dbReference>
<evidence type="ECO:0000256" key="2">
    <source>
        <dbReference type="ARBA" id="ARBA00022840"/>
    </source>
</evidence>
<dbReference type="Pfam" id="PF00196">
    <property type="entry name" value="GerE"/>
    <property type="match status" value="1"/>
</dbReference>
<dbReference type="PROSITE" id="PS50005">
    <property type="entry name" value="TPR"/>
    <property type="match status" value="1"/>
</dbReference>
<evidence type="ECO:0000256" key="1">
    <source>
        <dbReference type="ARBA" id="ARBA00022741"/>
    </source>
</evidence>
<feature type="repeat" description="TPR" evidence="3">
    <location>
        <begin position="638"/>
        <end position="671"/>
    </location>
</feature>
<name>A0A7W8A354_9ACTN</name>
<dbReference type="Pfam" id="PF13191">
    <property type="entry name" value="AAA_16"/>
    <property type="match status" value="1"/>
</dbReference>
<dbReference type="Proteomes" id="UP000568380">
    <property type="component" value="Unassembled WGS sequence"/>
</dbReference>
<dbReference type="RefSeq" id="WP_184962557.1">
    <property type="nucleotide sequence ID" value="NZ_JACHIN010000004.1"/>
</dbReference>
<dbReference type="GO" id="GO:0005524">
    <property type="term" value="F:ATP binding"/>
    <property type="evidence" value="ECO:0007669"/>
    <property type="project" value="UniProtKB-KW"/>
</dbReference>
<organism evidence="5 6">
    <name type="scientific">Nonomuraea endophytica</name>
    <dbReference type="NCBI Taxonomy" id="714136"/>
    <lineage>
        <taxon>Bacteria</taxon>
        <taxon>Bacillati</taxon>
        <taxon>Actinomycetota</taxon>
        <taxon>Actinomycetes</taxon>
        <taxon>Streptosporangiales</taxon>
        <taxon>Streptosporangiaceae</taxon>
        <taxon>Nonomuraea</taxon>
    </lineage>
</organism>
<dbReference type="CDD" id="cd06170">
    <property type="entry name" value="LuxR_C_like"/>
    <property type="match status" value="1"/>
</dbReference>
<dbReference type="InterPro" id="IPR016032">
    <property type="entry name" value="Sig_transdc_resp-reg_C-effctor"/>
</dbReference>
<dbReference type="InterPro" id="IPR041664">
    <property type="entry name" value="AAA_16"/>
</dbReference>
<dbReference type="InterPro" id="IPR019734">
    <property type="entry name" value="TPR_rpt"/>
</dbReference>
<sequence length="955" mass="103552">MSIHTVSPRFVGRASELGALGRALARARSGSASTVLVGGEAGVGKTRLIKEFAERIGDARQLVGHCLELGTDGLPFAPFTAVLRRLLRDIGHEGMSALVPGGKTRGLARLLPDFGEPDGDGAEARARLFELVLGLLEHLAEQRPVLMVIEDAHWADRSTRDLLSFLVRYQRTDVPLLIVVTYRTDELHRTHPLRPLLAELGRVDWVTRIELGRLTRKQVVAQAASILEHEPSPVAIDEIYARSEGNPLFVEALLSEGGGGDSLPESLRDLLLASVERLPEETQELMRVASAGGQRIEHDLLLAVTGLDDGELSRSLRPAVAGNVLVVDGEGYAFRHALIREALHDDLLPGEHSRLHTRFAEALERDLAILPAPRGAIELAHHWHAAHDALWGLVSAWKAAAAARKSAAYDEQLRMLSRVLELWSKVPDAAERIGADRVQVLRAAAAVAFNAGEFDRGISLASAALEEVDPVTDPVRTALLLRLRGLLRYDLGRKGNLEDLQAAAKLVPAEPPTKLRAQIAESLARMCNTREMWPDKIAYAEEAVRIARAVGDGATEAHGLTTLAWGRFRFGDVEAGLVKFAEAREIAMGDKAYNALMRTAISESDRLEGAGWHEEAVKVARRGIADAEEYGLARTSGTFLAINLAEPLVSLGRWDEALEVIEHALDLAPPAPYRASLQGFVGDIALWRGDLEKAEAMFAAQQSVIKRTIYRDQHMLPVAAREIDLLTARGRLEEAAEAAMRVLREQDLAASPRYAWPVLIPCALLGGAVLEEARRQAQWMTAEGVLQEAERLTFNAIAGAADDLVAWDAAAEAWAGLRQPYQEARALAGAARAAQAAGARKDAAERVTRARELAERLGARALLEELDSFARRARIAVADEPEPQGPQFGLTARELEVLRLLTDGKSNREIGGELFISVKTVSVHVSNILGKLGVSSRGEAAATAHRTGLFEGSAG</sequence>
<dbReference type="PRINTS" id="PR00038">
    <property type="entry name" value="HTHLUXR"/>
</dbReference>
<dbReference type="SUPFAM" id="SSF52540">
    <property type="entry name" value="P-loop containing nucleoside triphosphate hydrolases"/>
    <property type="match status" value="1"/>
</dbReference>
<keyword evidence="6" id="KW-1185">Reference proteome</keyword>
<dbReference type="GO" id="GO:0005737">
    <property type="term" value="C:cytoplasm"/>
    <property type="evidence" value="ECO:0007669"/>
    <property type="project" value="TreeGrafter"/>
</dbReference>
<dbReference type="EMBL" id="JACHIN010000004">
    <property type="protein sequence ID" value="MBB5078124.1"/>
    <property type="molecule type" value="Genomic_DNA"/>
</dbReference>
<dbReference type="GO" id="GO:0004016">
    <property type="term" value="F:adenylate cyclase activity"/>
    <property type="evidence" value="ECO:0007669"/>
    <property type="project" value="TreeGrafter"/>
</dbReference>
<accession>A0A7W8A354</accession>
<proteinExistence type="predicted"/>
<dbReference type="AlphaFoldDB" id="A0A7W8A354"/>
<dbReference type="PANTHER" id="PTHR16305:SF35">
    <property type="entry name" value="TRANSCRIPTIONAL ACTIVATOR DOMAIN"/>
    <property type="match status" value="1"/>
</dbReference>
<keyword evidence="2" id="KW-0067">ATP-binding</keyword>
<dbReference type="Gene3D" id="1.25.40.10">
    <property type="entry name" value="Tetratricopeptide repeat domain"/>
    <property type="match status" value="2"/>
</dbReference>
<evidence type="ECO:0000313" key="5">
    <source>
        <dbReference type="EMBL" id="MBB5078124.1"/>
    </source>
</evidence>
<dbReference type="PROSITE" id="PS00622">
    <property type="entry name" value="HTH_LUXR_1"/>
    <property type="match status" value="1"/>
</dbReference>
<dbReference type="Gene3D" id="3.40.50.300">
    <property type="entry name" value="P-loop containing nucleotide triphosphate hydrolases"/>
    <property type="match status" value="1"/>
</dbReference>
<dbReference type="SUPFAM" id="SSF46894">
    <property type="entry name" value="C-terminal effector domain of the bipartite response regulators"/>
    <property type="match status" value="1"/>
</dbReference>
<dbReference type="GO" id="GO:0006355">
    <property type="term" value="P:regulation of DNA-templated transcription"/>
    <property type="evidence" value="ECO:0007669"/>
    <property type="project" value="InterPro"/>
</dbReference>
<dbReference type="InterPro" id="IPR011990">
    <property type="entry name" value="TPR-like_helical_dom_sf"/>
</dbReference>
<dbReference type="InterPro" id="IPR027417">
    <property type="entry name" value="P-loop_NTPase"/>
</dbReference>
<keyword evidence="3" id="KW-0802">TPR repeat</keyword>
<reference evidence="5 6" key="1">
    <citation type="submission" date="2020-08" db="EMBL/GenBank/DDBJ databases">
        <title>Genomic Encyclopedia of Type Strains, Phase IV (KMG-IV): sequencing the most valuable type-strain genomes for metagenomic binning, comparative biology and taxonomic classification.</title>
        <authorList>
            <person name="Goeker M."/>
        </authorList>
    </citation>
    <scope>NUCLEOTIDE SEQUENCE [LARGE SCALE GENOMIC DNA]</scope>
    <source>
        <strain evidence="5 6">DSM 45385</strain>
    </source>
</reference>
<dbReference type="PROSITE" id="PS50043">
    <property type="entry name" value="HTH_LUXR_2"/>
    <property type="match status" value="1"/>
</dbReference>
<feature type="domain" description="HTH luxR-type" evidence="4">
    <location>
        <begin position="883"/>
        <end position="948"/>
    </location>
</feature>
<protein>
    <submittedName>
        <fullName evidence="5">ATP/maltotriose-dependent transcriptional regulator MalT</fullName>
    </submittedName>
</protein>
<dbReference type="PANTHER" id="PTHR16305">
    <property type="entry name" value="TESTICULAR SOLUBLE ADENYLYL CYCLASE"/>
    <property type="match status" value="1"/>
</dbReference>
<comment type="caution">
    <text evidence="5">The sequence shown here is derived from an EMBL/GenBank/DDBJ whole genome shotgun (WGS) entry which is preliminary data.</text>
</comment>
<evidence type="ECO:0000313" key="6">
    <source>
        <dbReference type="Proteomes" id="UP000568380"/>
    </source>
</evidence>
<dbReference type="InterPro" id="IPR000792">
    <property type="entry name" value="Tscrpt_reg_LuxR_C"/>
</dbReference>
<dbReference type="InterPro" id="IPR036388">
    <property type="entry name" value="WH-like_DNA-bd_sf"/>
</dbReference>
<dbReference type="GO" id="GO:0003677">
    <property type="term" value="F:DNA binding"/>
    <property type="evidence" value="ECO:0007669"/>
    <property type="project" value="InterPro"/>
</dbReference>
<keyword evidence="1" id="KW-0547">Nucleotide-binding</keyword>